<dbReference type="AlphaFoldDB" id="A0A1V2ID91"/>
<dbReference type="STRING" id="1834516.BL253_10920"/>
<feature type="domain" description="Enoyl reductase (ER)" evidence="3">
    <location>
        <begin position="10"/>
        <end position="345"/>
    </location>
</feature>
<dbReference type="GO" id="GO:0005829">
    <property type="term" value="C:cytosol"/>
    <property type="evidence" value="ECO:0007669"/>
    <property type="project" value="TreeGrafter"/>
</dbReference>
<dbReference type="RefSeq" id="WP_076816109.1">
    <property type="nucleotide sequence ID" value="NZ_MOMC01000019.1"/>
</dbReference>
<dbReference type="SMART" id="SM00829">
    <property type="entry name" value="PKS_ER"/>
    <property type="match status" value="1"/>
</dbReference>
<evidence type="ECO:0000313" key="4">
    <source>
        <dbReference type="EMBL" id="ONH31045.1"/>
    </source>
</evidence>
<dbReference type="SUPFAM" id="SSF51735">
    <property type="entry name" value="NAD(P)-binding Rossmann-fold domains"/>
    <property type="match status" value="1"/>
</dbReference>
<dbReference type="InterPro" id="IPR036291">
    <property type="entry name" value="NAD(P)-bd_dom_sf"/>
</dbReference>
<keyword evidence="1" id="KW-0521">NADP</keyword>
<dbReference type="GO" id="GO:0070402">
    <property type="term" value="F:NADPH binding"/>
    <property type="evidence" value="ECO:0007669"/>
    <property type="project" value="TreeGrafter"/>
</dbReference>
<dbReference type="InterPro" id="IPR020843">
    <property type="entry name" value="ER"/>
</dbReference>
<dbReference type="EMBL" id="MOMC01000019">
    <property type="protein sequence ID" value="ONH31045.1"/>
    <property type="molecule type" value="Genomic_DNA"/>
</dbReference>
<proteinExistence type="predicted"/>
<evidence type="ECO:0000259" key="3">
    <source>
        <dbReference type="SMART" id="SM00829"/>
    </source>
</evidence>
<dbReference type="Gene3D" id="3.90.180.10">
    <property type="entry name" value="Medium-chain alcohol dehydrogenases, catalytic domain"/>
    <property type="match status" value="1"/>
</dbReference>
<comment type="caution">
    <text evidence="4">The sequence shown here is derived from an EMBL/GenBank/DDBJ whole genome shotgun (WGS) entry which is preliminary data.</text>
</comment>
<dbReference type="InterPro" id="IPR011032">
    <property type="entry name" value="GroES-like_sf"/>
</dbReference>
<evidence type="ECO:0000256" key="1">
    <source>
        <dbReference type="ARBA" id="ARBA00022857"/>
    </source>
</evidence>
<dbReference type="Pfam" id="PF08240">
    <property type="entry name" value="ADH_N"/>
    <property type="match status" value="1"/>
</dbReference>
<dbReference type="GO" id="GO:0003960">
    <property type="term" value="F:quinone reductase (NADPH) activity"/>
    <property type="evidence" value="ECO:0007669"/>
    <property type="project" value="TreeGrafter"/>
</dbReference>
<evidence type="ECO:0000313" key="5">
    <source>
        <dbReference type="Proteomes" id="UP000188929"/>
    </source>
</evidence>
<dbReference type="OrthoDB" id="4190732at2"/>
<keyword evidence="2" id="KW-0560">Oxidoreductase</keyword>
<accession>A0A1V2ID91</accession>
<dbReference type="InterPro" id="IPR013149">
    <property type="entry name" value="ADH-like_C"/>
</dbReference>
<organism evidence="4 5">
    <name type="scientific">Pseudofrankia asymbiotica</name>
    <dbReference type="NCBI Taxonomy" id="1834516"/>
    <lineage>
        <taxon>Bacteria</taxon>
        <taxon>Bacillati</taxon>
        <taxon>Actinomycetota</taxon>
        <taxon>Actinomycetes</taxon>
        <taxon>Frankiales</taxon>
        <taxon>Frankiaceae</taxon>
        <taxon>Pseudofrankia</taxon>
    </lineage>
</organism>
<sequence>MRAVVQNGFGGVEVLAVESLPDPAPGPGEVVVQVAACGLNHLDVMRRRGPAKIPGFTLPHVAGMDVAGTVAAVGRDVVTVAVGDRVVVNPAVPCWECPACLAGDDGYCPATTIVGATAPGGYAEYVKVPARGTYPVPGHVPLEEAALVPTIWATAWHAVSATGGLIAGECVLIHAAASGVSLAAIQLAKQLGATVIATASSEDKLAFAGSIGADHLVLAGAGTPTEKVACAVREVTGGRGVEMVLDHVGPATWPASILSLAPRGRLVFVGDTTGPEVTIPLEYAFHFGLRFLGSDPYSAREFAEVLERYWRGGLVTPVDAEFPLTEAAAAQTRLEERRAIGKVLLRP</sequence>
<dbReference type="SUPFAM" id="SSF50129">
    <property type="entry name" value="GroES-like"/>
    <property type="match status" value="1"/>
</dbReference>
<name>A0A1V2ID91_9ACTN</name>
<dbReference type="GO" id="GO:0035925">
    <property type="term" value="F:mRNA 3'-UTR AU-rich region binding"/>
    <property type="evidence" value="ECO:0007669"/>
    <property type="project" value="TreeGrafter"/>
</dbReference>
<dbReference type="Pfam" id="PF00107">
    <property type="entry name" value="ADH_zinc_N"/>
    <property type="match status" value="1"/>
</dbReference>
<reference evidence="5" key="1">
    <citation type="submission" date="2016-10" db="EMBL/GenBank/DDBJ databases">
        <title>Frankia sp. NRRL B-16386 Genome sequencing.</title>
        <authorList>
            <person name="Ghodhbane-Gtari F."/>
            <person name="Swanson E."/>
            <person name="Gueddou A."/>
            <person name="Hezbri K."/>
            <person name="Ktari K."/>
            <person name="Nouioui I."/>
            <person name="Morris K."/>
            <person name="Simpson S."/>
            <person name="Abebe-Akele F."/>
            <person name="Thomas K."/>
            <person name="Gtari M."/>
            <person name="Tisa L.S."/>
        </authorList>
    </citation>
    <scope>NUCLEOTIDE SEQUENCE [LARGE SCALE GENOMIC DNA]</scope>
    <source>
        <strain evidence="5">NRRL B-16386</strain>
    </source>
</reference>
<dbReference type="InterPro" id="IPR013154">
    <property type="entry name" value="ADH-like_N"/>
</dbReference>
<keyword evidence="5" id="KW-1185">Reference proteome</keyword>
<dbReference type="Proteomes" id="UP000188929">
    <property type="component" value="Unassembled WGS sequence"/>
</dbReference>
<dbReference type="PANTHER" id="PTHR48106">
    <property type="entry name" value="QUINONE OXIDOREDUCTASE PIG3-RELATED"/>
    <property type="match status" value="1"/>
</dbReference>
<gene>
    <name evidence="4" type="ORF">BL253_10920</name>
</gene>
<dbReference type="PANTHER" id="PTHR48106:SF13">
    <property type="entry name" value="QUINONE OXIDOREDUCTASE-RELATED"/>
    <property type="match status" value="1"/>
</dbReference>
<evidence type="ECO:0000256" key="2">
    <source>
        <dbReference type="ARBA" id="ARBA00023002"/>
    </source>
</evidence>
<protein>
    <submittedName>
        <fullName evidence="4">Alcohol dehydrogenase</fullName>
    </submittedName>
</protein>